<dbReference type="PROSITE" id="PS50011">
    <property type="entry name" value="PROTEIN_KINASE_DOM"/>
    <property type="match status" value="1"/>
</dbReference>
<evidence type="ECO:0000256" key="4">
    <source>
        <dbReference type="ARBA" id="ARBA00012513"/>
    </source>
</evidence>
<dbReference type="InterPro" id="IPR008271">
    <property type="entry name" value="Ser/Thr_kinase_AS"/>
</dbReference>
<dbReference type="InterPro" id="IPR000719">
    <property type="entry name" value="Prot_kinase_dom"/>
</dbReference>
<evidence type="ECO:0000256" key="18">
    <source>
        <dbReference type="PROSITE-ProRule" id="PRU10141"/>
    </source>
</evidence>
<name>A0AAV3QR23_LITER</name>
<evidence type="ECO:0000256" key="6">
    <source>
        <dbReference type="ARBA" id="ARBA00022527"/>
    </source>
</evidence>
<organism evidence="22 23">
    <name type="scientific">Lithospermum erythrorhizon</name>
    <name type="common">Purple gromwell</name>
    <name type="synonym">Lithospermum officinale var. erythrorhizon</name>
    <dbReference type="NCBI Taxonomy" id="34254"/>
    <lineage>
        <taxon>Eukaryota</taxon>
        <taxon>Viridiplantae</taxon>
        <taxon>Streptophyta</taxon>
        <taxon>Embryophyta</taxon>
        <taxon>Tracheophyta</taxon>
        <taxon>Spermatophyta</taxon>
        <taxon>Magnoliopsida</taxon>
        <taxon>eudicotyledons</taxon>
        <taxon>Gunneridae</taxon>
        <taxon>Pentapetalae</taxon>
        <taxon>asterids</taxon>
        <taxon>lamiids</taxon>
        <taxon>Boraginales</taxon>
        <taxon>Boraginaceae</taxon>
        <taxon>Boraginoideae</taxon>
        <taxon>Lithospermeae</taxon>
        <taxon>Lithospermum</taxon>
    </lineage>
</organism>
<dbReference type="InterPro" id="IPR011009">
    <property type="entry name" value="Kinase-like_dom_sf"/>
</dbReference>
<comment type="subcellular location">
    <subcellularLocation>
        <location evidence="1">Cell membrane</location>
        <topology evidence="1">Single-pass type I membrane protein</topology>
    </subcellularLocation>
</comment>
<dbReference type="GO" id="GO:0005886">
    <property type="term" value="C:plasma membrane"/>
    <property type="evidence" value="ECO:0007669"/>
    <property type="project" value="UniProtKB-SubCell"/>
</dbReference>
<dbReference type="SUPFAM" id="SSF49899">
    <property type="entry name" value="Concanavalin A-like lectins/glucanases"/>
    <property type="match status" value="1"/>
</dbReference>
<dbReference type="CDD" id="cd06899">
    <property type="entry name" value="lectin_legume_LecRK_Arcelin_ConA"/>
    <property type="match status" value="1"/>
</dbReference>
<keyword evidence="7" id="KW-0808">Transferase</keyword>
<dbReference type="Proteomes" id="UP001454036">
    <property type="component" value="Unassembled WGS sequence"/>
</dbReference>
<evidence type="ECO:0000256" key="16">
    <source>
        <dbReference type="ARBA" id="ARBA00023170"/>
    </source>
</evidence>
<keyword evidence="12" id="KW-0418">Kinase</keyword>
<keyword evidence="14 19" id="KW-1133">Transmembrane helix</keyword>
<comment type="similarity">
    <text evidence="2">In the N-terminal section; belongs to the leguminous lectin family.</text>
</comment>
<dbReference type="Pfam" id="PF00069">
    <property type="entry name" value="Pkinase"/>
    <property type="match status" value="1"/>
</dbReference>
<evidence type="ECO:0000256" key="17">
    <source>
        <dbReference type="ARBA" id="ARBA00023180"/>
    </source>
</evidence>
<evidence type="ECO:0000256" key="9">
    <source>
        <dbReference type="ARBA" id="ARBA00022729"/>
    </source>
</evidence>
<dbReference type="EC" id="2.7.11.1" evidence="4"/>
<dbReference type="InterPro" id="IPR001220">
    <property type="entry name" value="Legume_lectin_dom"/>
</dbReference>
<feature type="binding site" evidence="18">
    <location>
        <position position="404"/>
    </location>
    <ligand>
        <name>ATP</name>
        <dbReference type="ChEBI" id="CHEBI:30616"/>
    </ligand>
</feature>
<dbReference type="PROSITE" id="PS00107">
    <property type="entry name" value="PROTEIN_KINASE_ATP"/>
    <property type="match status" value="1"/>
</dbReference>
<keyword evidence="15 19" id="KW-0472">Membrane</keyword>
<evidence type="ECO:0000256" key="15">
    <source>
        <dbReference type="ARBA" id="ARBA00023136"/>
    </source>
</evidence>
<feature type="domain" description="Protein kinase" evidence="21">
    <location>
        <begin position="376"/>
        <end position="660"/>
    </location>
</feature>
<dbReference type="EMBL" id="BAABME010005558">
    <property type="protein sequence ID" value="GAA0165975.1"/>
    <property type="molecule type" value="Genomic_DNA"/>
</dbReference>
<dbReference type="Gene3D" id="2.60.120.200">
    <property type="match status" value="1"/>
</dbReference>
<evidence type="ECO:0000256" key="7">
    <source>
        <dbReference type="ARBA" id="ARBA00022679"/>
    </source>
</evidence>
<evidence type="ECO:0000256" key="20">
    <source>
        <dbReference type="SAM" id="SignalP"/>
    </source>
</evidence>
<accession>A0AAV3QR23</accession>
<dbReference type="PROSITE" id="PS00108">
    <property type="entry name" value="PROTEIN_KINASE_ST"/>
    <property type="match status" value="1"/>
</dbReference>
<dbReference type="Gene3D" id="1.10.510.10">
    <property type="entry name" value="Transferase(Phosphotransferase) domain 1"/>
    <property type="match status" value="1"/>
</dbReference>
<evidence type="ECO:0000313" key="23">
    <source>
        <dbReference type="Proteomes" id="UP001454036"/>
    </source>
</evidence>
<dbReference type="SUPFAM" id="SSF56112">
    <property type="entry name" value="Protein kinase-like (PK-like)"/>
    <property type="match status" value="1"/>
</dbReference>
<evidence type="ECO:0000256" key="2">
    <source>
        <dbReference type="ARBA" id="ARBA00008536"/>
    </source>
</evidence>
<gene>
    <name evidence="22" type="ORF">LIER_21240</name>
</gene>
<evidence type="ECO:0000256" key="11">
    <source>
        <dbReference type="ARBA" id="ARBA00022741"/>
    </source>
</evidence>
<dbReference type="FunFam" id="3.30.200.20:FF:000810">
    <property type="entry name" value="L-type lectin-domain containing receptor kinase S.6"/>
    <property type="match status" value="1"/>
</dbReference>
<dbReference type="Pfam" id="PF00139">
    <property type="entry name" value="Lectin_legB"/>
    <property type="match status" value="1"/>
</dbReference>
<reference evidence="22 23" key="1">
    <citation type="submission" date="2024-01" db="EMBL/GenBank/DDBJ databases">
        <title>The complete chloroplast genome sequence of Lithospermum erythrorhizon: insights into the phylogenetic relationship among Boraginaceae species and the maternal lineages of purple gromwells.</title>
        <authorList>
            <person name="Okada T."/>
            <person name="Watanabe K."/>
        </authorList>
    </citation>
    <scope>NUCLEOTIDE SEQUENCE [LARGE SCALE GENOMIC DNA]</scope>
</reference>
<protein>
    <recommendedName>
        <fullName evidence="4">non-specific serine/threonine protein kinase</fullName>
        <ecNumber evidence="4">2.7.11.1</ecNumber>
    </recommendedName>
</protein>
<dbReference type="PANTHER" id="PTHR27007">
    <property type="match status" value="1"/>
</dbReference>
<evidence type="ECO:0000256" key="3">
    <source>
        <dbReference type="ARBA" id="ARBA00010217"/>
    </source>
</evidence>
<dbReference type="SMART" id="SM00220">
    <property type="entry name" value="S_TKc"/>
    <property type="match status" value="1"/>
</dbReference>
<keyword evidence="8 19" id="KW-0812">Transmembrane</keyword>
<dbReference type="PROSITE" id="PS00307">
    <property type="entry name" value="LECTIN_LEGUME_BETA"/>
    <property type="match status" value="1"/>
</dbReference>
<sequence>MNLFDLKHFIILFSILFVTSQLSKSSSLQFIPAAANNITLFGDACFLNNSIILTQEHNCTTTKPPPSTHATSLSGVGRAFLVNPIQFLDSSTNCTRSFSSRFSFTIISAPSWSSCPYGDGLAFVIVSNTDSFSFSDGYMGLPETEDNPQDSFLAVEFDTNFDPYLDDINDNHIAIDVDGMSSLVSLDAASKDIDLKSGRELTVWIEYRGIEKLLLIWAGYNSQVKPSSTVLEAKIDLLAKFKEFMHVGFSASNGKGSAIHSVNHWKFKTYDSSSSTKMPIESIDDDDCLICKPGEMNRLNDSSVSNHLSNSLSITGLVFGGFSVAVSIVVCGVCVWFKKRRKIQKENNEGNLLMLPGSRVLERMSLSEIKEATKGFNQTRIIGTGASAVVYEGRIPSRGSVAVKRFSQESKLDSEPSLASVPFHTEFATMVGCLRHKNLIQLQGWCSEKNELVLVYEYMANGSLDKILHKRTYFNKYLTWDRRMNIVLGVASALIYLHEECESQIIHRDVKTCNIMLDDNFNAKLGDFGLAEVYGHDSGTREATIPAGTMGYLAPEYAHSGIPTVKTDVYSFGIVILEVTSGRRPVDGEGTVITEWVWGLWEMNKLIEAADNKMMGRFDDVEMLRMLKVGLLCAHPDQEKRPTMKEAARMLTGEASLPVFPPRRPTVKIQSVLPESCEEIMKLGGEVDGTVEAPFPIYPPKKLAVKIQSVLPESCEEIMKLGGEVDGTPWSTPLSHFSKN</sequence>
<dbReference type="InterPro" id="IPR050528">
    <property type="entry name" value="L-type_Lectin-RKs"/>
</dbReference>
<dbReference type="Gene3D" id="3.30.200.20">
    <property type="entry name" value="Phosphorylase Kinase, domain 1"/>
    <property type="match status" value="1"/>
</dbReference>
<evidence type="ECO:0000256" key="14">
    <source>
        <dbReference type="ARBA" id="ARBA00022989"/>
    </source>
</evidence>
<keyword evidence="5" id="KW-1003">Cell membrane</keyword>
<evidence type="ECO:0000256" key="5">
    <source>
        <dbReference type="ARBA" id="ARBA00022475"/>
    </source>
</evidence>
<feature type="chain" id="PRO_5043360274" description="non-specific serine/threonine protein kinase" evidence="20">
    <location>
        <begin position="26"/>
        <end position="740"/>
    </location>
</feature>
<keyword evidence="11 18" id="KW-0547">Nucleotide-binding</keyword>
<evidence type="ECO:0000259" key="21">
    <source>
        <dbReference type="PROSITE" id="PS50011"/>
    </source>
</evidence>
<dbReference type="InterPro" id="IPR013320">
    <property type="entry name" value="ConA-like_dom_sf"/>
</dbReference>
<dbReference type="CDD" id="cd14066">
    <property type="entry name" value="STKc_IRAK"/>
    <property type="match status" value="1"/>
</dbReference>
<evidence type="ECO:0000256" key="12">
    <source>
        <dbReference type="ARBA" id="ARBA00022777"/>
    </source>
</evidence>
<keyword evidence="6" id="KW-0723">Serine/threonine-protein kinase</keyword>
<evidence type="ECO:0000256" key="1">
    <source>
        <dbReference type="ARBA" id="ARBA00004251"/>
    </source>
</evidence>
<evidence type="ECO:0000256" key="8">
    <source>
        <dbReference type="ARBA" id="ARBA00022692"/>
    </source>
</evidence>
<keyword evidence="23" id="KW-1185">Reference proteome</keyword>
<evidence type="ECO:0000256" key="10">
    <source>
        <dbReference type="ARBA" id="ARBA00022734"/>
    </source>
</evidence>
<dbReference type="InterPro" id="IPR017441">
    <property type="entry name" value="Protein_kinase_ATP_BS"/>
</dbReference>
<dbReference type="InterPro" id="IPR019825">
    <property type="entry name" value="Lectin_legB_Mn/Ca_BS"/>
</dbReference>
<evidence type="ECO:0000256" key="13">
    <source>
        <dbReference type="ARBA" id="ARBA00022840"/>
    </source>
</evidence>
<dbReference type="AlphaFoldDB" id="A0AAV3QR23"/>
<keyword evidence="17" id="KW-0325">Glycoprotein</keyword>
<keyword evidence="13 18" id="KW-0067">ATP-binding</keyword>
<proteinExistence type="inferred from homology"/>
<keyword evidence="9 20" id="KW-0732">Signal</keyword>
<feature type="signal peptide" evidence="20">
    <location>
        <begin position="1"/>
        <end position="25"/>
    </location>
</feature>
<dbReference type="GO" id="GO:0002229">
    <property type="term" value="P:defense response to oomycetes"/>
    <property type="evidence" value="ECO:0007669"/>
    <property type="project" value="UniProtKB-ARBA"/>
</dbReference>
<keyword evidence="10" id="KW-0430">Lectin</keyword>
<dbReference type="GO" id="GO:0004674">
    <property type="term" value="F:protein serine/threonine kinase activity"/>
    <property type="evidence" value="ECO:0007669"/>
    <property type="project" value="UniProtKB-KW"/>
</dbReference>
<keyword evidence="16" id="KW-0675">Receptor</keyword>
<comment type="similarity">
    <text evidence="3">In the C-terminal section; belongs to the protein kinase superfamily. Ser/Thr protein kinase family.</text>
</comment>
<evidence type="ECO:0000256" key="19">
    <source>
        <dbReference type="SAM" id="Phobius"/>
    </source>
</evidence>
<dbReference type="GO" id="GO:0030246">
    <property type="term" value="F:carbohydrate binding"/>
    <property type="evidence" value="ECO:0007669"/>
    <property type="project" value="UniProtKB-KW"/>
</dbReference>
<comment type="caution">
    <text evidence="22">The sequence shown here is derived from an EMBL/GenBank/DDBJ whole genome shotgun (WGS) entry which is preliminary data.</text>
</comment>
<dbReference type="FunFam" id="1.10.510.10:FF:000342">
    <property type="entry name" value="L-type lectin-domain containing receptor kinase VIII.1"/>
    <property type="match status" value="1"/>
</dbReference>
<feature type="transmembrane region" description="Helical" evidence="19">
    <location>
        <begin position="312"/>
        <end position="337"/>
    </location>
</feature>
<dbReference type="GO" id="GO:0005524">
    <property type="term" value="F:ATP binding"/>
    <property type="evidence" value="ECO:0007669"/>
    <property type="project" value="UniProtKB-UniRule"/>
</dbReference>
<evidence type="ECO:0000313" key="22">
    <source>
        <dbReference type="EMBL" id="GAA0165975.1"/>
    </source>
</evidence>